<keyword evidence="2" id="KW-1133">Transmembrane helix</keyword>
<sequence>MSFRDYAHLPRGQQQTSATGGARKASDGRGGGERGRRYTSSFSSFSVPRPAPPPESTTATTSNSTTALASTVTSASTAIPPAATPSTTPRLYHPAPLHVTILHSREKGTPNLISPALPYRPFYLHHRVLVTFLMIFGVLIATTEILLYFSVKHNGIITISELSHSTAAHYLWRLLMPAVSLLVVGGWARVEYQTKMVAPWAALAKGKKDGSGEGGHVEVGKEAEKTVLLDYLSCCTPVVLFKSVNNSDWVVFLVTVVGVLLKGVVVLSVGLVSLGVVVVMNQATDIRVLSMFGDELKGLENARELGFYNLASPGVEVDGVSGAWAYQRFEAVALPAGMWRTVSAEVDGFKGGLECEAAEIALGQGGVRYVGEEGVSFETTFAGKGGCNVSMPIYSRNILEVTGQQDKEGNIEFGIARLGMGRCKDSTGEDGRQVVVVSGMGTIDPSSVPSTQSAEDSPVNGRISRSTQLLCKPTYMMNRVMVTKRGSEVIGVNLTPDQQQSRALKISPWTFAETVLSPLDDPLAKSFADTTPWFCNSTLNVDTAMYLALNRQFRATGEPPSPEALLQPETLKKVATDYYQRYVALLGARALVEDTTSSEQGATSMLTERLIVSPLAAHLAAVFLSLSAVLTLTVIFVVPKQGFLPRDPGTILDMAALTANSRSFLQSLRGAGGADMAKIRKRLADSKFFTGIEAHDNATDKDDGSFKIFARRQQEATSEYVDETHKFPYPSFLHPIQRVLALLLIVAMIIGLDFSLQTSIDRVGLGSACLDTNSHLVWTTVPALVMGVVAVFFASMSFMTRVLAPYAAMNKGASFEKTASLNLVDRTTPGVLYGAIKLRNLAVGTATSAAFVSCLLVFFSASLFSAATVPITASVQLVNRDTFAQGIEAENTGPCPSCENGAVIASLILDGNASYPPFTYENMAFPSFSVLGAPQNRDPPDQTFLTGVIPALRPSMACRMLRDADMEVQLTTSATVGGVINPLMVGIAGDANSTILIGMTKPDNSTSELRSDALFGAAAYRPIVSSNNTISRWIWVWGQLRNAGTNRLAVQSVFGLTCNETIQQLNVTTRFAVNSSLTIDTSSPPIPDLSSVTLFPLVISTELDYTNLIPLQTSDLLDPFFVSLTSSRWAVSLSASPEIIVTAIEQQHKIIRTQILSASYRFSGGPSTQAPQPLSLAQPTLSIPATITIPSPRRILQDSLTTRILQSLLALLFILSSTSWLTFRSNILPRNPTSIASITAFLADGNMYNLLGRDPEWRTTEELEKHFKDGVHVTRGFSLDWEAVRKRSRATPTSGRRPSQQGMASPGEIRAFGVRAGRTGGWGGGENVGLGMMARVGLGQRGFVRDWGWRT</sequence>
<feature type="transmembrane region" description="Helical" evidence="2">
    <location>
        <begin position="841"/>
        <end position="864"/>
    </location>
</feature>
<feature type="transmembrane region" description="Helical" evidence="2">
    <location>
        <begin position="170"/>
        <end position="188"/>
    </location>
</feature>
<dbReference type="PANTHER" id="PTHR37544">
    <property type="entry name" value="SPRAY-RELATED"/>
    <property type="match status" value="1"/>
</dbReference>
<evidence type="ECO:0000256" key="2">
    <source>
        <dbReference type="SAM" id="Phobius"/>
    </source>
</evidence>
<comment type="caution">
    <text evidence="3">The sequence shown here is derived from an EMBL/GenBank/DDBJ whole genome shotgun (WGS) entry which is preliminary data.</text>
</comment>
<feature type="compositionally biased region" description="Polar residues" evidence="1">
    <location>
        <begin position="1290"/>
        <end position="1303"/>
    </location>
</feature>
<reference evidence="3" key="2">
    <citation type="submission" date="2023-05" db="EMBL/GenBank/DDBJ databases">
        <authorList>
            <consortium name="Lawrence Berkeley National Laboratory"/>
            <person name="Steindorff A."/>
            <person name="Hensen N."/>
            <person name="Bonometti L."/>
            <person name="Westerberg I."/>
            <person name="Brannstrom I.O."/>
            <person name="Guillou S."/>
            <person name="Cros-Aarteil S."/>
            <person name="Calhoun S."/>
            <person name="Haridas S."/>
            <person name="Kuo A."/>
            <person name="Mondo S."/>
            <person name="Pangilinan J."/>
            <person name="Riley R."/>
            <person name="Labutti K."/>
            <person name="Andreopoulos B."/>
            <person name="Lipzen A."/>
            <person name="Chen C."/>
            <person name="Yanf M."/>
            <person name="Daum C."/>
            <person name="Ng V."/>
            <person name="Clum A."/>
            <person name="Ohm R."/>
            <person name="Martin F."/>
            <person name="Silar P."/>
            <person name="Natvig D."/>
            <person name="Lalanne C."/>
            <person name="Gautier V."/>
            <person name="Ament-Velasquez S.L."/>
            <person name="Kruys A."/>
            <person name="Hutchinson M.I."/>
            <person name="Powell A.J."/>
            <person name="Barry K."/>
            <person name="Miller A.N."/>
            <person name="Grigoriev I.V."/>
            <person name="Debuchy R."/>
            <person name="Gladieux P."/>
            <person name="Thoren M.H."/>
            <person name="Johannesson H."/>
        </authorList>
    </citation>
    <scope>NUCLEOTIDE SEQUENCE</scope>
    <source>
        <strain evidence="3">PSN309</strain>
    </source>
</reference>
<dbReference type="PANTHER" id="PTHR37544:SF1">
    <property type="entry name" value="PHOSPHORIBOSYLAMINOIMIDAZOLE-SUCCINOCARBOXAMIDE SYNTHASE"/>
    <property type="match status" value="1"/>
</dbReference>
<keyword evidence="2" id="KW-0812">Transmembrane</keyword>
<organism evidence="3 4">
    <name type="scientific">Podospora australis</name>
    <dbReference type="NCBI Taxonomy" id="1536484"/>
    <lineage>
        <taxon>Eukaryota</taxon>
        <taxon>Fungi</taxon>
        <taxon>Dikarya</taxon>
        <taxon>Ascomycota</taxon>
        <taxon>Pezizomycotina</taxon>
        <taxon>Sordariomycetes</taxon>
        <taxon>Sordariomycetidae</taxon>
        <taxon>Sordariales</taxon>
        <taxon>Podosporaceae</taxon>
        <taxon>Podospora</taxon>
    </lineage>
</organism>
<feature type="compositionally biased region" description="Low complexity" evidence="1">
    <location>
        <begin position="56"/>
        <end position="89"/>
    </location>
</feature>
<dbReference type="Pfam" id="PF11915">
    <property type="entry name" value="DUF3433"/>
    <property type="match status" value="2"/>
</dbReference>
<feature type="transmembrane region" description="Helical" evidence="2">
    <location>
        <begin position="615"/>
        <end position="638"/>
    </location>
</feature>
<evidence type="ECO:0000313" key="3">
    <source>
        <dbReference type="EMBL" id="KAK4188475.1"/>
    </source>
</evidence>
<dbReference type="InterPro" id="IPR021840">
    <property type="entry name" value="DUF3433"/>
</dbReference>
<proteinExistence type="predicted"/>
<feature type="region of interest" description="Disordered" evidence="1">
    <location>
        <begin position="1288"/>
        <end position="1309"/>
    </location>
</feature>
<feature type="transmembrane region" description="Helical" evidence="2">
    <location>
        <begin position="128"/>
        <end position="150"/>
    </location>
</feature>
<feature type="transmembrane region" description="Helical" evidence="2">
    <location>
        <begin position="776"/>
        <end position="799"/>
    </location>
</feature>
<dbReference type="Proteomes" id="UP001302126">
    <property type="component" value="Unassembled WGS sequence"/>
</dbReference>
<keyword evidence="2" id="KW-0472">Membrane</keyword>
<accession>A0AAN6WUK1</accession>
<dbReference type="EMBL" id="MU864388">
    <property type="protein sequence ID" value="KAK4188475.1"/>
    <property type="molecule type" value="Genomic_DNA"/>
</dbReference>
<feature type="transmembrane region" description="Helical" evidence="2">
    <location>
        <begin position="739"/>
        <end position="756"/>
    </location>
</feature>
<keyword evidence="4" id="KW-1185">Reference proteome</keyword>
<feature type="compositionally biased region" description="Low complexity" evidence="1">
    <location>
        <begin position="39"/>
        <end position="48"/>
    </location>
</feature>
<name>A0AAN6WUK1_9PEZI</name>
<feature type="compositionally biased region" description="Basic and acidic residues" evidence="1">
    <location>
        <begin position="24"/>
        <end position="36"/>
    </location>
</feature>
<feature type="transmembrane region" description="Helical" evidence="2">
    <location>
        <begin position="250"/>
        <end position="280"/>
    </location>
</feature>
<feature type="region of interest" description="Disordered" evidence="1">
    <location>
        <begin position="1"/>
        <end position="91"/>
    </location>
</feature>
<gene>
    <name evidence="3" type="ORF">QBC35DRAFT_432975</name>
</gene>
<evidence type="ECO:0000313" key="4">
    <source>
        <dbReference type="Proteomes" id="UP001302126"/>
    </source>
</evidence>
<evidence type="ECO:0000256" key="1">
    <source>
        <dbReference type="SAM" id="MobiDB-lite"/>
    </source>
</evidence>
<reference evidence="3" key="1">
    <citation type="journal article" date="2023" name="Mol. Phylogenet. Evol.">
        <title>Genome-scale phylogeny and comparative genomics of the fungal order Sordariales.</title>
        <authorList>
            <person name="Hensen N."/>
            <person name="Bonometti L."/>
            <person name="Westerberg I."/>
            <person name="Brannstrom I.O."/>
            <person name="Guillou S."/>
            <person name="Cros-Aarteil S."/>
            <person name="Calhoun S."/>
            <person name="Haridas S."/>
            <person name="Kuo A."/>
            <person name="Mondo S."/>
            <person name="Pangilinan J."/>
            <person name="Riley R."/>
            <person name="LaButti K."/>
            <person name="Andreopoulos B."/>
            <person name="Lipzen A."/>
            <person name="Chen C."/>
            <person name="Yan M."/>
            <person name="Daum C."/>
            <person name="Ng V."/>
            <person name="Clum A."/>
            <person name="Steindorff A."/>
            <person name="Ohm R.A."/>
            <person name="Martin F."/>
            <person name="Silar P."/>
            <person name="Natvig D.O."/>
            <person name="Lalanne C."/>
            <person name="Gautier V."/>
            <person name="Ament-Velasquez S.L."/>
            <person name="Kruys A."/>
            <person name="Hutchinson M.I."/>
            <person name="Powell A.J."/>
            <person name="Barry K."/>
            <person name="Miller A.N."/>
            <person name="Grigoriev I.V."/>
            <person name="Debuchy R."/>
            <person name="Gladieux P."/>
            <person name="Hiltunen Thoren M."/>
            <person name="Johannesson H."/>
        </authorList>
    </citation>
    <scope>NUCLEOTIDE SEQUENCE</scope>
    <source>
        <strain evidence="3">PSN309</strain>
    </source>
</reference>
<protein>
    <submittedName>
        <fullName evidence="3">Uncharacterized protein</fullName>
    </submittedName>
</protein>